<feature type="compositionally biased region" description="Pro residues" evidence="1">
    <location>
        <begin position="242"/>
        <end position="262"/>
    </location>
</feature>
<organism evidence="2 3">
    <name type="scientific">Hortaea werneckii</name>
    <name type="common">Black yeast</name>
    <name type="synonym">Cladosporium werneckii</name>
    <dbReference type="NCBI Taxonomy" id="91943"/>
    <lineage>
        <taxon>Eukaryota</taxon>
        <taxon>Fungi</taxon>
        <taxon>Dikarya</taxon>
        <taxon>Ascomycota</taxon>
        <taxon>Pezizomycotina</taxon>
        <taxon>Dothideomycetes</taxon>
        <taxon>Dothideomycetidae</taxon>
        <taxon>Mycosphaerellales</taxon>
        <taxon>Teratosphaeriaceae</taxon>
        <taxon>Hortaea</taxon>
    </lineage>
</organism>
<dbReference type="EMBL" id="QWIO01000570">
    <property type="protein sequence ID" value="RMY92234.1"/>
    <property type="molecule type" value="Genomic_DNA"/>
</dbReference>
<comment type="caution">
    <text evidence="2">The sequence shown here is derived from an EMBL/GenBank/DDBJ whole genome shotgun (WGS) entry which is preliminary data.</text>
</comment>
<dbReference type="NCBIfam" id="TIGR01571">
    <property type="entry name" value="A_thal_Cys_rich"/>
    <property type="match status" value="1"/>
</dbReference>
<evidence type="ECO:0008006" key="4">
    <source>
        <dbReference type="Google" id="ProtNLM"/>
    </source>
</evidence>
<dbReference type="PANTHER" id="PTHR15907">
    <property type="entry name" value="DUF614 FAMILY PROTEIN-RELATED"/>
    <property type="match status" value="1"/>
</dbReference>
<dbReference type="AlphaFoldDB" id="A0A3M7FUW2"/>
<feature type="compositionally biased region" description="Pro residues" evidence="1">
    <location>
        <begin position="203"/>
        <end position="226"/>
    </location>
</feature>
<protein>
    <recommendedName>
        <fullName evidence="4">PLAC8 family protein</fullName>
    </recommendedName>
</protein>
<dbReference type="VEuPathDB" id="FungiDB:BTJ68_11569"/>
<reference evidence="2 3" key="1">
    <citation type="journal article" date="2018" name="BMC Genomics">
        <title>Genomic evidence for intraspecific hybridization in a clonal and extremely halotolerant yeast.</title>
        <authorList>
            <person name="Gostincar C."/>
            <person name="Stajich J.E."/>
            <person name="Zupancic J."/>
            <person name="Zalar P."/>
            <person name="Gunde-Cimerman N."/>
        </authorList>
    </citation>
    <scope>NUCLEOTIDE SEQUENCE [LARGE SCALE GENOMIC DNA]</scope>
    <source>
        <strain evidence="2 3">EXF-10513</strain>
    </source>
</reference>
<proteinExistence type="predicted"/>
<feature type="compositionally biased region" description="Pro residues" evidence="1">
    <location>
        <begin position="1"/>
        <end position="19"/>
    </location>
</feature>
<dbReference type="InterPro" id="IPR006461">
    <property type="entry name" value="PLAC_motif_containing"/>
</dbReference>
<feature type="region of interest" description="Disordered" evidence="1">
    <location>
        <begin position="1"/>
        <end position="60"/>
    </location>
</feature>
<name>A0A3M7FUW2_HORWE</name>
<evidence type="ECO:0000256" key="1">
    <source>
        <dbReference type="SAM" id="MobiDB-lite"/>
    </source>
</evidence>
<dbReference type="Proteomes" id="UP000269539">
    <property type="component" value="Unassembled WGS sequence"/>
</dbReference>
<evidence type="ECO:0000313" key="2">
    <source>
        <dbReference type="EMBL" id="RMY92234.1"/>
    </source>
</evidence>
<feature type="region of interest" description="Disordered" evidence="1">
    <location>
        <begin position="196"/>
        <end position="271"/>
    </location>
</feature>
<accession>A0A3M7FUW2</accession>
<feature type="compositionally biased region" description="Low complexity" evidence="1">
    <location>
        <begin position="20"/>
        <end position="31"/>
    </location>
</feature>
<dbReference type="Pfam" id="PF04749">
    <property type="entry name" value="PLAC8"/>
    <property type="match status" value="1"/>
</dbReference>
<evidence type="ECO:0000313" key="3">
    <source>
        <dbReference type="Proteomes" id="UP000269539"/>
    </source>
</evidence>
<gene>
    <name evidence="2" type="ORF">D0864_05931</name>
</gene>
<sequence length="271" mass="28497">MASEAPPPPATASTPPAPSPAAATAPAAESPVKQEPPAVTEAAPSDTEPPADGEPQVESPEDWKDGLCGHVCGGDCGTCVSTLKIAYGTCGFPNEADFCRKLSAFFCPCFLHGRISERLQKFPDMDREHMTLVNDSCLFHCIAQLPFKWLTVMGQRRKVRDRFGIGGTTFKDCCATFWCTPCASAQMNMELKKRAAAAQPPVAEEPPSQPAMTYTPPPSSPAPAEPPSEKPAEPAPAALTPPALPPATAPPPKDKALPPPPGIVNSPALIH</sequence>